<organism evidence="1 2">
    <name type="scientific">Paenibacillus riograndensis</name>
    <dbReference type="NCBI Taxonomy" id="483937"/>
    <lineage>
        <taxon>Bacteria</taxon>
        <taxon>Bacillati</taxon>
        <taxon>Bacillota</taxon>
        <taxon>Bacilli</taxon>
        <taxon>Bacillales</taxon>
        <taxon>Paenibacillaceae</taxon>
        <taxon>Paenibacillus</taxon>
        <taxon>Paenibacillus sonchi group</taxon>
    </lineage>
</organism>
<accession>A0A132TNM0</accession>
<keyword evidence="2" id="KW-1185">Reference proteome</keyword>
<proteinExistence type="predicted"/>
<sequence length="80" mass="9147">MDGCCKPTRSQPILRHDEGRVVIHRIIQTHSPLLPALVNPMKRQSPLVEKGSLIGLIRFMEQPMLEKVPLIRLKAAIWDE</sequence>
<evidence type="ECO:0000313" key="1">
    <source>
        <dbReference type="EMBL" id="KWX72977.1"/>
    </source>
</evidence>
<dbReference type="EMBL" id="LIRB01000143">
    <property type="protein sequence ID" value="KWX72977.1"/>
    <property type="molecule type" value="Genomic_DNA"/>
</dbReference>
<dbReference type="PATRIC" id="fig|483937.3.peg.6240"/>
<evidence type="ECO:0000313" key="2">
    <source>
        <dbReference type="Proteomes" id="UP000070475"/>
    </source>
</evidence>
<dbReference type="Proteomes" id="UP000070475">
    <property type="component" value="Unassembled WGS sequence"/>
</dbReference>
<reference evidence="1 2" key="1">
    <citation type="submission" date="2015-08" db="EMBL/GenBank/DDBJ databases">
        <title>Genomes of Paenibacillus riograndensis.</title>
        <authorList>
            <person name="Sant'Anna F.H."/>
            <person name="Souza R."/>
            <person name="Ambrosini A."/>
            <person name="Bach E."/>
            <person name="Fernandes G."/>
            <person name="Balsanelli E."/>
            <person name="Baura V.A."/>
            <person name="Pedrosa F.O."/>
            <person name="Souza E.M."/>
            <person name="Passaglia L."/>
        </authorList>
    </citation>
    <scope>NUCLEOTIDE SEQUENCE [LARGE SCALE GENOMIC DNA]</scope>
    <source>
        <strain evidence="1 2">CAS34</strain>
    </source>
</reference>
<comment type="caution">
    <text evidence="1">The sequence shown here is derived from an EMBL/GenBank/DDBJ whole genome shotgun (WGS) entry which is preliminary data.</text>
</comment>
<protein>
    <submittedName>
        <fullName evidence="1">Uncharacterized protein</fullName>
    </submittedName>
</protein>
<gene>
    <name evidence="1" type="ORF">AMQ84_24015</name>
</gene>
<dbReference type="AlphaFoldDB" id="A0A132TNM0"/>
<name>A0A132TNM0_9BACL</name>